<dbReference type="Pfam" id="PF00271">
    <property type="entry name" value="Helicase_C"/>
    <property type="match status" value="1"/>
</dbReference>
<dbReference type="InterPro" id="IPR052511">
    <property type="entry name" value="ATP-dep_Helicase"/>
</dbReference>
<dbReference type="InterPro" id="IPR014001">
    <property type="entry name" value="Helicase_ATP-bd"/>
</dbReference>
<dbReference type="OrthoDB" id="33870at2157"/>
<name>A0A650CM51_9CREN</name>
<evidence type="ECO:0000256" key="2">
    <source>
        <dbReference type="ARBA" id="ARBA00022763"/>
    </source>
</evidence>
<keyword evidence="3" id="KW-0378">Hydrolase</keyword>
<dbReference type="InterPro" id="IPR017170">
    <property type="entry name" value="Lhr-like"/>
</dbReference>
<dbReference type="SMART" id="SM00487">
    <property type="entry name" value="DEXDc"/>
    <property type="match status" value="1"/>
</dbReference>
<dbReference type="SMART" id="SM00490">
    <property type="entry name" value="HELICc"/>
    <property type="match status" value="1"/>
</dbReference>
<dbReference type="GO" id="GO:0016887">
    <property type="term" value="F:ATP hydrolysis activity"/>
    <property type="evidence" value="ECO:0007669"/>
    <property type="project" value="TreeGrafter"/>
</dbReference>
<evidence type="ECO:0000256" key="8">
    <source>
        <dbReference type="ARBA" id="ARBA00023235"/>
    </source>
</evidence>
<evidence type="ECO:0000259" key="10">
    <source>
        <dbReference type="PROSITE" id="PS51192"/>
    </source>
</evidence>
<evidence type="ECO:0000256" key="4">
    <source>
        <dbReference type="ARBA" id="ARBA00022806"/>
    </source>
</evidence>
<evidence type="ECO:0000259" key="11">
    <source>
        <dbReference type="PROSITE" id="PS51194"/>
    </source>
</evidence>
<dbReference type="Pfam" id="PF00270">
    <property type="entry name" value="DEAD"/>
    <property type="match status" value="1"/>
</dbReference>
<dbReference type="GO" id="GO:0004386">
    <property type="term" value="F:helicase activity"/>
    <property type="evidence" value="ECO:0007669"/>
    <property type="project" value="UniProtKB-KW"/>
</dbReference>
<organism evidence="12 13">
    <name type="scientific">Stygiolobus azoricus</name>
    <dbReference type="NCBI Taxonomy" id="41675"/>
    <lineage>
        <taxon>Archaea</taxon>
        <taxon>Thermoproteota</taxon>
        <taxon>Thermoprotei</taxon>
        <taxon>Sulfolobales</taxon>
        <taxon>Sulfolobaceae</taxon>
        <taxon>Stygiolobus</taxon>
    </lineage>
</organism>
<dbReference type="KEGG" id="sazo:D1868_02430"/>
<dbReference type="GO" id="GO:0006281">
    <property type="term" value="P:DNA repair"/>
    <property type="evidence" value="ECO:0007669"/>
    <property type="project" value="UniProtKB-KW"/>
</dbReference>
<evidence type="ECO:0000256" key="6">
    <source>
        <dbReference type="ARBA" id="ARBA00023125"/>
    </source>
</evidence>
<protein>
    <submittedName>
        <fullName evidence="12">DEAD/DEAH box helicase</fullName>
    </submittedName>
</protein>
<dbReference type="InterPro" id="IPR027417">
    <property type="entry name" value="P-loop_NTPase"/>
</dbReference>
<keyword evidence="7" id="KW-0234">DNA repair</keyword>
<dbReference type="InterPro" id="IPR001650">
    <property type="entry name" value="Helicase_C-like"/>
</dbReference>
<accession>A0A650CM51</accession>
<dbReference type="PANTHER" id="PTHR47962">
    <property type="entry name" value="ATP-DEPENDENT HELICASE LHR-RELATED-RELATED"/>
    <property type="match status" value="1"/>
</dbReference>
<evidence type="ECO:0000256" key="1">
    <source>
        <dbReference type="ARBA" id="ARBA00022741"/>
    </source>
</evidence>
<dbReference type="PANTHER" id="PTHR47962:SF5">
    <property type="entry name" value="ATP-DEPENDENT HELICASE LHR-RELATED"/>
    <property type="match status" value="1"/>
</dbReference>
<dbReference type="GeneID" id="42797893"/>
<keyword evidence="13" id="KW-1185">Reference proteome</keyword>
<keyword evidence="2" id="KW-0227">DNA damage</keyword>
<dbReference type="EMBL" id="CP045483">
    <property type="protein sequence ID" value="QGR18954.1"/>
    <property type="molecule type" value="Genomic_DNA"/>
</dbReference>
<dbReference type="InterPro" id="IPR011545">
    <property type="entry name" value="DEAD/DEAH_box_helicase_dom"/>
</dbReference>
<keyword evidence="1" id="KW-0547">Nucleotide-binding</keyword>
<keyword evidence="4 12" id="KW-0347">Helicase</keyword>
<evidence type="ECO:0000256" key="9">
    <source>
        <dbReference type="ARBA" id="ARBA00093467"/>
    </source>
</evidence>
<comment type="similarity">
    <text evidence="9">Belongs to the Lhr helicase family. Lhr-Core subfamily.</text>
</comment>
<dbReference type="PROSITE" id="PS51194">
    <property type="entry name" value="HELICASE_CTER"/>
    <property type="match status" value="1"/>
</dbReference>
<keyword evidence="5" id="KW-0067">ATP-binding</keyword>
<sequence>MINVSQSFYKKLYELGYKSLTPIQEKAIPKILEGKSTLVIAPTGFGKTETAIFPIYYKILKETPPKISTIYITPLRALNRDIENRLKRLGEALGVKVAVRHGDSSQSERKNVIKDPPDVLLTTPETLMYLIINKDMRELLKNIRWIVIDELQEMLDEKRGYELLLVLERLKRLTGQRKPQKIGLSATIGDVDVAKKFLGDEVEVVKIDKRKDMQITLVIPSIDQEIIDLSVKTGLNPETLARIKAIEKIIKEEKPVLIFTNVRETTEFLANELTKLTDLKILTHHGSLSKEIRIDAENRFRKGEIDALVATSSLELGIDIGLINAVIQYMSPRQVIRLVQRIGRSGHSLDKISRGYLMPSGDIYDILECKSILDSLRESYLERPIVEPKPYDVVAHEIAGMVLEGITDQKEIFNIIKSSFLFSDLTEEEFEKILSILESARIIKRNKENVLPSYRAWRYYYTTNMIPDSIRDYLVIDHINNSKIGSLDYEFVATLDENSVIVLGGRLWKIVSIEENRVYVEQTSLKSGVLPSWFGESIPVEKEVALKVYEYLEKLEKGEGLELPESVINRLRTLVEEQKKRGYPLPSKDKSLVEINNDLIVIHIALGTRGNNTLGAVLSLLLTNLKGVKTTYRADAYHIAIASVIPLSEDDVKKAVSILSNITIDEFQDLIVRSIRESPQFKWKLLIEAERFGVIDREKISDLQIMQTVLKAFADTIVGEEAVKELMYKNYDLTIFNYLKRISWKILQVPSFSPLAKEFLNKLLVLSHSDNKGAMLEIFKRKLSNCEVWICCLLCGWNQKVTSASAPQKCLKCGSIFLTIIENDDDLKILRKIRENQKINKKEAKRLEALRNLASMYSIYNKYVAIGMCARGVGVNNLGKALDKLKYGEDKFYEALLEEERKFLKNRKYWQ</sequence>
<keyword evidence="8" id="KW-0413">Isomerase</keyword>
<dbReference type="GO" id="GO:0003677">
    <property type="term" value="F:DNA binding"/>
    <property type="evidence" value="ECO:0007669"/>
    <property type="project" value="UniProtKB-KW"/>
</dbReference>
<dbReference type="PIRSF" id="PIRSF037307">
    <property type="entry name" value="Lhr-like_helic_prd"/>
    <property type="match status" value="1"/>
</dbReference>
<evidence type="ECO:0000256" key="7">
    <source>
        <dbReference type="ARBA" id="ARBA00023204"/>
    </source>
</evidence>
<evidence type="ECO:0000313" key="12">
    <source>
        <dbReference type="EMBL" id="QGR18954.1"/>
    </source>
</evidence>
<dbReference type="GO" id="GO:0140097">
    <property type="term" value="F:catalytic activity, acting on DNA"/>
    <property type="evidence" value="ECO:0007669"/>
    <property type="project" value="UniProtKB-ARBA"/>
</dbReference>
<dbReference type="Proteomes" id="UP000423396">
    <property type="component" value="Chromosome"/>
</dbReference>
<feature type="domain" description="Helicase ATP-binding" evidence="10">
    <location>
        <begin position="28"/>
        <end position="206"/>
    </location>
</feature>
<dbReference type="InterPro" id="IPR013701">
    <property type="entry name" value="Lhr-like_DEAD/DEAH_assoc"/>
</dbReference>
<dbReference type="Pfam" id="PF19306">
    <property type="entry name" value="WHD_Lhr"/>
    <property type="match status" value="1"/>
</dbReference>
<dbReference type="Pfam" id="PF08494">
    <property type="entry name" value="DEAD_assoc"/>
    <property type="match status" value="1"/>
</dbReference>
<evidence type="ECO:0000313" key="13">
    <source>
        <dbReference type="Proteomes" id="UP000423396"/>
    </source>
</evidence>
<gene>
    <name evidence="12" type="ORF">D1868_02430</name>
</gene>
<dbReference type="PROSITE" id="PS51192">
    <property type="entry name" value="HELICASE_ATP_BIND_1"/>
    <property type="match status" value="1"/>
</dbReference>
<dbReference type="GO" id="GO:0005524">
    <property type="term" value="F:ATP binding"/>
    <property type="evidence" value="ECO:0007669"/>
    <property type="project" value="UniProtKB-KW"/>
</dbReference>
<proteinExistence type="inferred from homology"/>
<keyword evidence="6" id="KW-0238">DNA-binding</keyword>
<dbReference type="Gene3D" id="3.40.50.300">
    <property type="entry name" value="P-loop containing nucleotide triphosphate hydrolases"/>
    <property type="match status" value="2"/>
</dbReference>
<reference evidence="12 13" key="1">
    <citation type="submission" date="2019-10" db="EMBL/GenBank/DDBJ databases">
        <title>Genome Sequences from Six Type Strain Members of the Archaeal Family Sulfolobaceae: Acidianus ambivalens, Acidianus infernus, Metallosphaera prunae, Stygiolobus azoricus, Sulfolobus metallicus, and Sulfurisphaera ohwakuensis.</title>
        <authorList>
            <person name="Counts J.A."/>
            <person name="Kelly R.M."/>
        </authorList>
    </citation>
    <scope>NUCLEOTIDE SEQUENCE [LARGE SCALE GENOMIC DNA]</scope>
    <source>
        <strain evidence="12 13">FC6</strain>
    </source>
</reference>
<evidence type="ECO:0000256" key="5">
    <source>
        <dbReference type="ARBA" id="ARBA00022840"/>
    </source>
</evidence>
<dbReference type="RefSeq" id="WP_156005183.1">
    <property type="nucleotide sequence ID" value="NZ_CP045483.1"/>
</dbReference>
<evidence type="ECO:0000256" key="3">
    <source>
        <dbReference type="ARBA" id="ARBA00022801"/>
    </source>
</evidence>
<feature type="domain" description="Helicase C-terminal" evidence="11">
    <location>
        <begin position="242"/>
        <end position="397"/>
    </location>
</feature>
<dbReference type="AlphaFoldDB" id="A0A650CM51"/>
<dbReference type="SUPFAM" id="SSF52540">
    <property type="entry name" value="P-loop containing nucleoside triphosphate hydrolases"/>
    <property type="match status" value="2"/>
</dbReference>
<dbReference type="InterPro" id="IPR045628">
    <property type="entry name" value="Lhr_WH_dom"/>
</dbReference>